<protein>
    <submittedName>
        <fullName evidence="4">Phosphate-import protein PhnD</fullName>
    </submittedName>
</protein>
<dbReference type="NCBIfam" id="TIGR01098">
    <property type="entry name" value="3A0109s03R"/>
    <property type="match status" value="1"/>
</dbReference>
<feature type="signal peptide" evidence="3">
    <location>
        <begin position="1"/>
        <end position="22"/>
    </location>
</feature>
<feature type="chain" id="PRO_5017239121" evidence="3">
    <location>
        <begin position="23"/>
        <end position="307"/>
    </location>
</feature>
<dbReference type="SUPFAM" id="SSF53850">
    <property type="entry name" value="Periplasmic binding protein-like II"/>
    <property type="match status" value="1"/>
</dbReference>
<gene>
    <name evidence="4" type="primary">phnD_1</name>
    <name evidence="4" type="ORF">ROE7235_01553</name>
</gene>
<keyword evidence="5" id="KW-1185">Reference proteome</keyword>
<dbReference type="Proteomes" id="UP000272908">
    <property type="component" value="Unassembled WGS sequence"/>
</dbReference>
<evidence type="ECO:0000256" key="3">
    <source>
        <dbReference type="SAM" id="SignalP"/>
    </source>
</evidence>
<dbReference type="AlphaFoldDB" id="A0A3B0M7B2"/>
<accession>A0A3B0M7B2</accession>
<dbReference type="EMBL" id="UIHC01000011">
    <property type="protein sequence ID" value="SUZ31802.1"/>
    <property type="molecule type" value="Genomic_DNA"/>
</dbReference>
<keyword evidence="2 3" id="KW-0732">Signal</keyword>
<comment type="similarity">
    <text evidence="1">Belongs to the phosphate/phosphite/phosphonate binding protein family.</text>
</comment>
<dbReference type="CDD" id="cd01071">
    <property type="entry name" value="PBP2_PhnD_like"/>
    <property type="match status" value="1"/>
</dbReference>
<dbReference type="GO" id="GO:0055085">
    <property type="term" value="P:transmembrane transport"/>
    <property type="evidence" value="ECO:0007669"/>
    <property type="project" value="InterPro"/>
</dbReference>
<dbReference type="Gene3D" id="3.40.190.10">
    <property type="entry name" value="Periplasmic binding protein-like II"/>
    <property type="match status" value="2"/>
</dbReference>
<dbReference type="OrthoDB" id="9802896at2"/>
<dbReference type="GO" id="GO:0015716">
    <property type="term" value="P:organic phosphonate transport"/>
    <property type="evidence" value="ECO:0007669"/>
    <property type="project" value="InterPro"/>
</dbReference>
<evidence type="ECO:0000313" key="4">
    <source>
        <dbReference type="EMBL" id="SUZ31802.1"/>
    </source>
</evidence>
<organism evidence="4 5">
    <name type="scientific">Roseinatronobacter ekhonensis</name>
    <dbReference type="NCBI Taxonomy" id="254356"/>
    <lineage>
        <taxon>Bacteria</taxon>
        <taxon>Pseudomonadati</taxon>
        <taxon>Pseudomonadota</taxon>
        <taxon>Alphaproteobacteria</taxon>
        <taxon>Rhodobacterales</taxon>
        <taxon>Paracoccaceae</taxon>
        <taxon>Roseinatronobacter</taxon>
    </lineage>
</organism>
<dbReference type="InterPro" id="IPR017797">
    <property type="entry name" value="Phosphnate-bd"/>
</dbReference>
<evidence type="ECO:0000256" key="1">
    <source>
        <dbReference type="ARBA" id="ARBA00007162"/>
    </source>
</evidence>
<dbReference type="RefSeq" id="WP_121094259.1">
    <property type="nucleotide sequence ID" value="NZ_UIHC01000011.1"/>
</dbReference>
<reference evidence="5" key="1">
    <citation type="submission" date="2018-08" db="EMBL/GenBank/DDBJ databases">
        <authorList>
            <person name="Rodrigo-Torres L."/>
            <person name="Arahal R. D."/>
            <person name="Lucena T."/>
        </authorList>
    </citation>
    <scope>NUCLEOTIDE SEQUENCE [LARGE SCALE GENOMIC DNA]</scope>
    <source>
        <strain evidence="5">CECT 7235</strain>
    </source>
</reference>
<dbReference type="PANTHER" id="PTHR35841:SF1">
    <property type="entry name" value="PHOSPHONATES-BINDING PERIPLASMIC PROTEIN"/>
    <property type="match status" value="1"/>
</dbReference>
<dbReference type="GO" id="GO:0043190">
    <property type="term" value="C:ATP-binding cassette (ABC) transporter complex"/>
    <property type="evidence" value="ECO:0007669"/>
    <property type="project" value="InterPro"/>
</dbReference>
<evidence type="ECO:0000256" key="2">
    <source>
        <dbReference type="ARBA" id="ARBA00022729"/>
    </source>
</evidence>
<evidence type="ECO:0000313" key="5">
    <source>
        <dbReference type="Proteomes" id="UP000272908"/>
    </source>
</evidence>
<sequence length="307" mass="32832">MTKTLTGVAATLAILLTSVAPAAAEWRADFGTYNIGLLGGENEADRLRRYDCFANLLGDALGVPVELFPASDYAGVMQGLLAGQLHQAGMGASGYAGVYLQNPDAVSPVLTTKNVDDSLGYYAVIYTRADSGLTTMEDLQGKSMAYADPNSTSGYLVPRAELTRAGINDEEYFSSTGFGGGHEQAVIAVLQGQYDAGVTWSSMMGEASEGYTRGNLRRMVDNGLLDMNDLNIVWQSSLIPNGPTVMRNDLPEEARQLAVEFMLGMKDNHPECYVDTVGGEGNGYAEVDHSFYEGIVAMREAELAGSR</sequence>
<proteinExistence type="inferred from homology"/>
<dbReference type="InterPro" id="IPR005770">
    <property type="entry name" value="PhnD"/>
</dbReference>
<dbReference type="Pfam" id="PF12974">
    <property type="entry name" value="Phosphonate-bd"/>
    <property type="match status" value="1"/>
</dbReference>
<dbReference type="NCBIfam" id="TIGR03431">
    <property type="entry name" value="PhnD"/>
    <property type="match status" value="1"/>
</dbReference>
<name>A0A3B0M7B2_9RHOB</name>
<dbReference type="PANTHER" id="PTHR35841">
    <property type="entry name" value="PHOSPHONATES-BINDING PERIPLASMIC PROTEIN"/>
    <property type="match status" value="1"/>
</dbReference>